<sequence>MNSIHRSLAQNLYMVAGRVYRPDAVTEGTFLLRDILDNHRLSIKLADVQAMIEHHDLVPLKVSNRQCARQVVGVEVVVDACTHRDQSTRQLSPDALPAGTRHPVLIVLHSHITRTSPPHKRAHEPREYPPLGVLEAISLLSFIHQVQRGHNPISSRCSGNAGASSLTAPTTTHGIRAKGNSRKKVGRAAATSEELDRPLYPEKRPPALHKSFL</sequence>
<dbReference type="AlphaFoldDB" id="A0A059KWI5"/>
<proteinExistence type="predicted"/>
<feature type="compositionally biased region" description="Polar residues" evidence="1">
    <location>
        <begin position="153"/>
        <end position="173"/>
    </location>
</feature>
<dbReference type="Proteomes" id="UP000026739">
    <property type="component" value="Unassembled WGS sequence"/>
</dbReference>
<accession>A0A059KWI5</accession>
<evidence type="ECO:0000313" key="2">
    <source>
        <dbReference type="EMBL" id="KDD66180.1"/>
    </source>
</evidence>
<evidence type="ECO:0000313" key="3">
    <source>
        <dbReference type="Proteomes" id="UP000026739"/>
    </source>
</evidence>
<protein>
    <submittedName>
        <fullName evidence="2">Uncharacterized protein</fullName>
    </submittedName>
</protein>
<gene>
    <name evidence="2" type="ORF">V466_25700</name>
</gene>
<evidence type="ECO:0000256" key="1">
    <source>
        <dbReference type="SAM" id="MobiDB-lite"/>
    </source>
</evidence>
<reference evidence="2 3" key="1">
    <citation type="submission" date="2013-12" db="EMBL/GenBank/DDBJ databases">
        <authorList>
            <person name="Formusa P.A."/>
            <person name="Habash M."/>
            <person name="Lee H."/>
            <person name="Trevors J.T."/>
        </authorList>
    </citation>
    <scope>NUCLEOTIDE SEQUENCE [LARGE SCALE GENOMIC DNA]</scope>
    <source>
        <strain evidence="2 3">PD30</strain>
    </source>
</reference>
<feature type="region of interest" description="Disordered" evidence="1">
    <location>
        <begin position="153"/>
        <end position="213"/>
    </location>
</feature>
<organism evidence="2 3">
    <name type="scientific">Pseudomonas mandelii PD30</name>
    <dbReference type="NCBI Taxonomy" id="1419583"/>
    <lineage>
        <taxon>Bacteria</taxon>
        <taxon>Pseudomonadati</taxon>
        <taxon>Pseudomonadota</taxon>
        <taxon>Gammaproteobacteria</taxon>
        <taxon>Pseudomonadales</taxon>
        <taxon>Pseudomonadaceae</taxon>
        <taxon>Pseudomonas</taxon>
    </lineage>
</organism>
<feature type="compositionally biased region" description="Basic and acidic residues" evidence="1">
    <location>
        <begin position="194"/>
        <end position="205"/>
    </location>
</feature>
<dbReference type="EMBL" id="AZQQ01000100">
    <property type="protein sequence ID" value="KDD66180.1"/>
    <property type="molecule type" value="Genomic_DNA"/>
</dbReference>
<comment type="caution">
    <text evidence="2">The sequence shown here is derived from an EMBL/GenBank/DDBJ whole genome shotgun (WGS) entry which is preliminary data.</text>
</comment>
<name>A0A059KWI5_9PSED</name>
<feature type="compositionally biased region" description="Basic residues" evidence="1">
    <location>
        <begin position="175"/>
        <end position="186"/>
    </location>
</feature>